<comment type="cofactor">
    <cofactor evidence="1">
        <name>FAD</name>
        <dbReference type="ChEBI" id="CHEBI:57692"/>
    </cofactor>
</comment>
<dbReference type="Proteomes" id="UP000628854">
    <property type="component" value="Unassembled WGS sequence"/>
</dbReference>
<evidence type="ECO:0000256" key="1">
    <source>
        <dbReference type="ARBA" id="ARBA00001974"/>
    </source>
</evidence>
<organism evidence="8 9">
    <name type="scientific">Henriciella pelagia</name>
    <dbReference type="NCBI Taxonomy" id="1977912"/>
    <lineage>
        <taxon>Bacteria</taxon>
        <taxon>Pseudomonadati</taxon>
        <taxon>Pseudomonadota</taxon>
        <taxon>Alphaproteobacteria</taxon>
        <taxon>Hyphomonadales</taxon>
        <taxon>Hyphomonadaceae</taxon>
        <taxon>Henriciella</taxon>
    </lineage>
</organism>
<protein>
    <submittedName>
        <fullName evidence="8">Cyclohexanone monooxygenase</fullName>
    </submittedName>
</protein>
<gene>
    <name evidence="8" type="ORF">GCM10011503_02090</name>
</gene>
<dbReference type="RefSeq" id="WP_084394004.1">
    <property type="nucleotide sequence ID" value="NZ_BMKF01000001.1"/>
</dbReference>
<keyword evidence="5" id="KW-0560">Oxidoreductase</keyword>
<dbReference type="PANTHER" id="PTHR43872">
    <property type="entry name" value="MONOOXYGENASE, PUTATIVE (AFU_ORTHOLOGUE AFUA_8G02570)-RELATED"/>
    <property type="match status" value="1"/>
</dbReference>
<dbReference type="InterPro" id="IPR051820">
    <property type="entry name" value="FAD-binding_MO"/>
</dbReference>
<dbReference type="InterPro" id="IPR036188">
    <property type="entry name" value="FAD/NAD-bd_sf"/>
</dbReference>
<evidence type="ECO:0000256" key="5">
    <source>
        <dbReference type="ARBA" id="ARBA00023002"/>
    </source>
</evidence>
<evidence type="ECO:0000256" key="7">
    <source>
        <dbReference type="SAM" id="MobiDB-lite"/>
    </source>
</evidence>
<comment type="caution">
    <text evidence="8">The sequence shown here is derived from an EMBL/GenBank/DDBJ whole genome shotgun (WGS) entry which is preliminary data.</text>
</comment>
<dbReference type="EMBL" id="BMKF01000001">
    <property type="protein sequence ID" value="GGB57309.1"/>
    <property type="molecule type" value="Genomic_DNA"/>
</dbReference>
<keyword evidence="9" id="KW-1185">Reference proteome</keyword>
<sequence length="511" mass="57481">MAEAAEHFDILIVGAGLSGVGAAVTLRRKFPNKRLAILEQRERVGGTWDLFRYPGVRCDSDMYTLGYRFKPWAGKEAIADGDKIRDYIEEAARENEILPLIRFGHKLLTADWSTEDARWTLISEKTGTNERVTLTGSMVVFCSGYYRYERGNDPDFPGKEDFEGVIAHPQFWPEDLDYEGKRVAVIGSGATAITLVPTMAEKASHTYMVQRSPAYVVARPSVDPLSKRLRFLPKKVNHKLTRWKALTMQQLVYGMSRRKPERVKALIDKWIRKELGPDYDYETHFTPRYNPWDERICVSKDGDFFEAIRQGKVEMVTDAVDRITPTGLKLQSGREIEVDVIVTATGLEMVSFGGADVRLDGVSLDPSDLVSYRSILFAGLPNAAVIFGYAGASWTLKLELGVRYLCRLFSLMDRKGKQVFLPIGVEDYGQKKMLLDLTAGYVKRGSKWIPRQGEEKPWDNPQNYFVDYRRLLLEPVEDEVLALRKAGEPLPEILGAGGSSEAAEASALADA</sequence>
<feature type="region of interest" description="Disordered" evidence="7">
    <location>
        <begin position="490"/>
        <end position="511"/>
    </location>
</feature>
<dbReference type="Pfam" id="PF00743">
    <property type="entry name" value="FMO-like"/>
    <property type="match status" value="1"/>
</dbReference>
<name>A0ABQ1J2U3_9PROT</name>
<dbReference type="Gene3D" id="3.50.50.60">
    <property type="entry name" value="FAD/NAD(P)-binding domain"/>
    <property type="match status" value="1"/>
</dbReference>
<dbReference type="PANTHER" id="PTHR43872:SF1">
    <property type="entry name" value="MONOOXYGENASE, PUTATIVE (AFU_ORTHOLOGUE AFUA_8G02570)-RELATED"/>
    <property type="match status" value="1"/>
</dbReference>
<evidence type="ECO:0000256" key="4">
    <source>
        <dbReference type="ARBA" id="ARBA00022827"/>
    </source>
</evidence>
<evidence type="ECO:0000256" key="2">
    <source>
        <dbReference type="ARBA" id="ARBA00010139"/>
    </source>
</evidence>
<dbReference type="InterPro" id="IPR020946">
    <property type="entry name" value="Flavin_mOase-like"/>
</dbReference>
<evidence type="ECO:0000313" key="8">
    <source>
        <dbReference type="EMBL" id="GGB57309.1"/>
    </source>
</evidence>
<evidence type="ECO:0000313" key="9">
    <source>
        <dbReference type="Proteomes" id="UP000628854"/>
    </source>
</evidence>
<comment type="similarity">
    <text evidence="2">Belongs to the FAD-binding monooxygenase family.</text>
</comment>
<proteinExistence type="inferred from homology"/>
<keyword evidence="4" id="KW-0274">FAD</keyword>
<reference evidence="9" key="1">
    <citation type="journal article" date="2019" name="Int. J. Syst. Evol. Microbiol.">
        <title>The Global Catalogue of Microorganisms (GCM) 10K type strain sequencing project: providing services to taxonomists for standard genome sequencing and annotation.</title>
        <authorList>
            <consortium name="The Broad Institute Genomics Platform"/>
            <consortium name="The Broad Institute Genome Sequencing Center for Infectious Disease"/>
            <person name="Wu L."/>
            <person name="Ma J."/>
        </authorList>
    </citation>
    <scope>NUCLEOTIDE SEQUENCE [LARGE SCALE GENOMIC DNA]</scope>
    <source>
        <strain evidence="9">CGMCC 1.15928</strain>
    </source>
</reference>
<dbReference type="Pfam" id="PF13450">
    <property type="entry name" value="NAD_binding_8"/>
    <property type="match status" value="1"/>
</dbReference>
<accession>A0ABQ1J2U3</accession>
<dbReference type="SUPFAM" id="SSF51905">
    <property type="entry name" value="FAD/NAD(P)-binding domain"/>
    <property type="match status" value="1"/>
</dbReference>
<dbReference type="GO" id="GO:0004497">
    <property type="term" value="F:monooxygenase activity"/>
    <property type="evidence" value="ECO:0007669"/>
    <property type="project" value="UniProtKB-KW"/>
</dbReference>
<keyword evidence="6 8" id="KW-0503">Monooxygenase</keyword>
<keyword evidence="3" id="KW-0285">Flavoprotein</keyword>
<evidence type="ECO:0000256" key="6">
    <source>
        <dbReference type="ARBA" id="ARBA00023033"/>
    </source>
</evidence>
<dbReference type="PRINTS" id="PR00469">
    <property type="entry name" value="PNDRDTASEII"/>
</dbReference>
<feature type="compositionally biased region" description="Low complexity" evidence="7">
    <location>
        <begin position="499"/>
        <end position="511"/>
    </location>
</feature>
<evidence type="ECO:0000256" key="3">
    <source>
        <dbReference type="ARBA" id="ARBA00022630"/>
    </source>
</evidence>